<dbReference type="KEGG" id="vg:24608133"/>
<evidence type="ECO:0000313" key="1">
    <source>
        <dbReference type="EMBL" id="AIW03556.1"/>
    </source>
</evidence>
<keyword evidence="1" id="KW-0238">DNA-binding</keyword>
<name>A0A0A0RSP7_9CAUD</name>
<dbReference type="Gene3D" id="1.10.10.60">
    <property type="entry name" value="Homeodomain-like"/>
    <property type="match status" value="1"/>
</dbReference>
<dbReference type="RefSeq" id="YP_009151721.1">
    <property type="nucleotide sequence ID" value="NC_027374.1"/>
</dbReference>
<dbReference type="EMBL" id="KM236246">
    <property type="protein sequence ID" value="AIW03556.1"/>
    <property type="molecule type" value="Genomic_DNA"/>
</dbReference>
<dbReference type="Proteomes" id="UP000030207">
    <property type="component" value="Segment"/>
</dbReference>
<organism evidence="1 2">
    <name type="scientific">Bacillus phage Moonbeam</name>
    <dbReference type="NCBI Taxonomy" id="1540091"/>
    <lineage>
        <taxon>Viruses</taxon>
        <taxon>Duplodnaviria</taxon>
        <taxon>Heunggongvirae</taxon>
        <taxon>Uroviricota</taxon>
        <taxon>Caudoviricetes</taxon>
        <taxon>Herelleviridae</taxon>
        <taxon>Bastillevirinae</taxon>
        <taxon>Moonbeamvirus</taxon>
        <taxon>Moonbeamvirus moonbeam</taxon>
    </lineage>
</organism>
<evidence type="ECO:0000313" key="2">
    <source>
        <dbReference type="Proteomes" id="UP000030207"/>
    </source>
</evidence>
<reference evidence="1 2" key="1">
    <citation type="submission" date="2014-07" db="EMBL/GenBank/DDBJ databases">
        <title>Complete Genome of Bacillus megaterium Myophage Moonbeam.</title>
        <authorList>
            <person name="Cadungog J.N."/>
            <person name="Khatemi B.E."/>
            <person name="Hernandez A.C."/>
            <person name="Everett G.F.K."/>
        </authorList>
    </citation>
    <scope>NUCLEOTIDE SEQUENCE [LARGE SCALE GENOMIC DNA]</scope>
</reference>
<protein>
    <submittedName>
        <fullName evidence="1">DNA-binding protein</fullName>
    </submittedName>
</protein>
<accession>A0A0A0RSP7</accession>
<proteinExistence type="predicted"/>
<dbReference type="GO" id="GO:0003677">
    <property type="term" value="F:DNA binding"/>
    <property type="evidence" value="ECO:0007669"/>
    <property type="project" value="UniProtKB-KW"/>
</dbReference>
<gene>
    <name evidence="1" type="ORF">CPT_Moonbeam158</name>
</gene>
<dbReference type="OrthoDB" id="32358at10239"/>
<keyword evidence="2" id="KW-1185">Reference proteome</keyword>
<dbReference type="GeneID" id="24608133"/>
<sequence>MTKEFTIDFKNDFTEAEAASLNPNIQVHTKEEQIISMYQNNATLKEITDKLTVSTRTIYEVLDVAGIEKRTPNVTKKRLAKLDKEDKKMIVDAYNEKKYTVTELMAIFDLNKNTLYTILDEAKVPRKYKRKEKKPSIIRVRRDGDELLITLTKHGQESVKKVSVTYEV</sequence>